<dbReference type="InterPro" id="IPR030616">
    <property type="entry name" value="Aur-like"/>
</dbReference>
<feature type="compositionally biased region" description="Low complexity" evidence="13">
    <location>
        <begin position="629"/>
        <end position="664"/>
    </location>
</feature>
<feature type="domain" description="Protein kinase" evidence="14">
    <location>
        <begin position="151"/>
        <end position="481"/>
    </location>
</feature>
<gene>
    <name evidence="15" type="ORF">TRICI_005867</name>
</gene>
<dbReference type="InterPro" id="IPR008271">
    <property type="entry name" value="Ser/Thr_kinase_AS"/>
</dbReference>
<feature type="compositionally biased region" description="Polar residues" evidence="13">
    <location>
        <begin position="96"/>
        <end position="107"/>
    </location>
</feature>
<keyword evidence="6 10" id="KW-0067">ATP-binding</keyword>
<evidence type="ECO:0000256" key="6">
    <source>
        <dbReference type="ARBA" id="ARBA00022840"/>
    </source>
</evidence>
<dbReference type="SUPFAM" id="SSF56112">
    <property type="entry name" value="Protein kinase-like (PK-like)"/>
    <property type="match status" value="1"/>
</dbReference>
<feature type="compositionally biased region" description="Basic and acidic residues" evidence="13">
    <location>
        <begin position="819"/>
        <end position="835"/>
    </location>
</feature>
<dbReference type="GO" id="GO:0005524">
    <property type="term" value="F:ATP binding"/>
    <property type="evidence" value="ECO:0007669"/>
    <property type="project" value="UniProtKB-UniRule"/>
</dbReference>
<dbReference type="Gene3D" id="3.30.200.20">
    <property type="entry name" value="Phosphorylase Kinase, domain 1"/>
    <property type="match status" value="1"/>
</dbReference>
<organism evidence="15 16">
    <name type="scientific">Trichomonascus ciferrii</name>
    <dbReference type="NCBI Taxonomy" id="44093"/>
    <lineage>
        <taxon>Eukaryota</taxon>
        <taxon>Fungi</taxon>
        <taxon>Dikarya</taxon>
        <taxon>Ascomycota</taxon>
        <taxon>Saccharomycotina</taxon>
        <taxon>Dipodascomycetes</taxon>
        <taxon>Dipodascales</taxon>
        <taxon>Trichomonascaceae</taxon>
        <taxon>Trichomonascus</taxon>
        <taxon>Trichomonascus ciferrii complex</taxon>
    </lineage>
</organism>
<dbReference type="FunFam" id="1.10.510.10:FF:000571">
    <property type="entry name" value="Maternal embryonic leucine zipper kinase"/>
    <property type="match status" value="1"/>
</dbReference>
<comment type="catalytic activity">
    <reaction evidence="8">
        <text>L-seryl-[protein] + ATP = O-phospho-L-seryl-[protein] + ADP + H(+)</text>
        <dbReference type="Rhea" id="RHEA:17989"/>
        <dbReference type="Rhea" id="RHEA-COMP:9863"/>
        <dbReference type="Rhea" id="RHEA-COMP:11604"/>
        <dbReference type="ChEBI" id="CHEBI:15378"/>
        <dbReference type="ChEBI" id="CHEBI:29999"/>
        <dbReference type="ChEBI" id="CHEBI:30616"/>
        <dbReference type="ChEBI" id="CHEBI:83421"/>
        <dbReference type="ChEBI" id="CHEBI:456216"/>
        <dbReference type="EC" id="2.7.11.1"/>
    </reaction>
</comment>
<dbReference type="PROSITE" id="PS00107">
    <property type="entry name" value="PROTEIN_KINASE_ATP"/>
    <property type="match status" value="1"/>
</dbReference>
<feature type="compositionally biased region" description="Low complexity" evidence="13">
    <location>
        <begin position="11"/>
        <end position="34"/>
    </location>
</feature>
<dbReference type="GO" id="GO:0050793">
    <property type="term" value="P:regulation of developmental process"/>
    <property type="evidence" value="ECO:0007669"/>
    <property type="project" value="UniProtKB-ARBA"/>
</dbReference>
<evidence type="ECO:0000259" key="14">
    <source>
        <dbReference type="PROSITE" id="PS50011"/>
    </source>
</evidence>
<feature type="binding site" evidence="10">
    <location>
        <position position="302"/>
    </location>
    <ligand>
        <name>ATP</name>
        <dbReference type="ChEBI" id="CHEBI:30616"/>
    </ligand>
</feature>
<evidence type="ECO:0000256" key="12">
    <source>
        <dbReference type="PROSITE-ProRule" id="PRU10141"/>
    </source>
</evidence>
<feature type="compositionally biased region" description="Polar residues" evidence="13">
    <location>
        <begin position="43"/>
        <end position="57"/>
    </location>
</feature>
<evidence type="ECO:0000256" key="8">
    <source>
        <dbReference type="ARBA" id="ARBA00048679"/>
    </source>
</evidence>
<proteinExistence type="predicted"/>
<evidence type="ECO:0000256" key="2">
    <source>
        <dbReference type="ARBA" id="ARBA00022527"/>
    </source>
</evidence>
<feature type="region of interest" description="Disordered" evidence="13">
    <location>
        <begin position="678"/>
        <end position="855"/>
    </location>
</feature>
<keyword evidence="4 10" id="KW-0547">Nucleotide-binding</keyword>
<dbReference type="InterPro" id="IPR000719">
    <property type="entry name" value="Prot_kinase_dom"/>
</dbReference>
<keyword evidence="16" id="KW-1185">Reference proteome</keyword>
<feature type="compositionally biased region" description="Pro residues" evidence="13">
    <location>
        <begin position="773"/>
        <end position="786"/>
    </location>
</feature>
<evidence type="ECO:0000256" key="5">
    <source>
        <dbReference type="ARBA" id="ARBA00022777"/>
    </source>
</evidence>
<evidence type="ECO:0000313" key="15">
    <source>
        <dbReference type="EMBL" id="KAA8902506.1"/>
    </source>
</evidence>
<dbReference type="EC" id="2.7.11.1" evidence="1"/>
<evidence type="ECO:0000256" key="1">
    <source>
        <dbReference type="ARBA" id="ARBA00012513"/>
    </source>
</evidence>
<dbReference type="PROSITE" id="PS00108">
    <property type="entry name" value="PROTEIN_KINASE_ST"/>
    <property type="match status" value="1"/>
</dbReference>
<dbReference type="EMBL" id="SWFS01000466">
    <property type="protein sequence ID" value="KAA8902506.1"/>
    <property type="molecule type" value="Genomic_DNA"/>
</dbReference>
<feature type="compositionally biased region" description="Pro residues" evidence="13">
    <location>
        <begin position="685"/>
        <end position="705"/>
    </location>
</feature>
<feature type="binding site" evidence="10 12">
    <location>
        <position position="180"/>
    </location>
    <ligand>
        <name>ATP</name>
        <dbReference type="ChEBI" id="CHEBI:30616"/>
    </ligand>
</feature>
<name>A0A642UNW1_9ASCO</name>
<keyword evidence="3" id="KW-0808">Transferase</keyword>
<evidence type="ECO:0000256" key="4">
    <source>
        <dbReference type="ARBA" id="ARBA00022741"/>
    </source>
</evidence>
<feature type="region of interest" description="Disordered" evidence="13">
    <location>
        <begin position="538"/>
        <end position="664"/>
    </location>
</feature>
<dbReference type="InterPro" id="IPR011009">
    <property type="entry name" value="Kinase-like_dom_sf"/>
</dbReference>
<comment type="caution">
    <text evidence="15">The sequence shown here is derived from an EMBL/GenBank/DDBJ whole genome shotgun (WGS) entry which is preliminary data.</text>
</comment>
<dbReference type="Pfam" id="PF00069">
    <property type="entry name" value="Pkinase"/>
    <property type="match status" value="1"/>
</dbReference>
<keyword evidence="5" id="KW-0418">Kinase</keyword>
<feature type="cross-link" description="Glycyl lysine isopeptide (Lys-Gly) (interchain with G-Cter in SUMO2)" evidence="11">
    <location>
        <position position="286"/>
    </location>
</feature>
<dbReference type="GO" id="GO:0001558">
    <property type="term" value="P:regulation of cell growth"/>
    <property type="evidence" value="ECO:0007669"/>
    <property type="project" value="UniProtKB-ARBA"/>
</dbReference>
<dbReference type="AlphaFoldDB" id="A0A642UNW1"/>
<accession>A0A642UNW1</accession>
<dbReference type="Proteomes" id="UP000761534">
    <property type="component" value="Unassembled WGS sequence"/>
</dbReference>
<feature type="compositionally biased region" description="Low complexity" evidence="13">
    <location>
        <begin position="575"/>
        <end position="596"/>
    </location>
</feature>
<feature type="compositionally biased region" description="Polar residues" evidence="13">
    <location>
        <begin position="763"/>
        <end position="772"/>
    </location>
</feature>
<feature type="region of interest" description="Disordered" evidence="13">
    <location>
        <begin position="1"/>
        <end position="59"/>
    </location>
</feature>
<feature type="region of interest" description="Disordered" evidence="13">
    <location>
        <begin position="416"/>
        <end position="445"/>
    </location>
</feature>
<evidence type="ECO:0000256" key="7">
    <source>
        <dbReference type="ARBA" id="ARBA00047899"/>
    </source>
</evidence>
<feature type="compositionally biased region" description="Low complexity" evidence="13">
    <location>
        <begin position="545"/>
        <end position="568"/>
    </location>
</feature>
<feature type="active site" description="Proton acceptor" evidence="9">
    <location>
        <position position="284"/>
    </location>
</feature>
<dbReference type="CDD" id="cd14008">
    <property type="entry name" value="STKc_LKB1_CaMKK"/>
    <property type="match status" value="1"/>
</dbReference>
<feature type="compositionally biased region" description="Basic and acidic residues" evidence="13">
    <location>
        <begin position="433"/>
        <end position="445"/>
    </location>
</feature>
<dbReference type="GO" id="GO:0004674">
    <property type="term" value="F:protein serine/threonine kinase activity"/>
    <property type="evidence" value="ECO:0007669"/>
    <property type="project" value="UniProtKB-KW"/>
</dbReference>
<dbReference type="InterPro" id="IPR017441">
    <property type="entry name" value="Protein_kinase_ATP_BS"/>
</dbReference>
<evidence type="ECO:0000313" key="16">
    <source>
        <dbReference type="Proteomes" id="UP000761534"/>
    </source>
</evidence>
<evidence type="ECO:0000256" key="3">
    <source>
        <dbReference type="ARBA" id="ARBA00022679"/>
    </source>
</evidence>
<reference evidence="15" key="1">
    <citation type="journal article" date="2019" name="G3 (Bethesda)">
        <title>Genome Assemblies of Two Rare Opportunistic Yeast Pathogens: Diutina rugosa (syn. Candida rugosa) and Trichomonascus ciferrii (syn. Candida ciferrii).</title>
        <authorList>
            <person name="Mixao V."/>
            <person name="Saus E."/>
            <person name="Hansen A.P."/>
            <person name="Lass-Florl C."/>
            <person name="Gabaldon T."/>
        </authorList>
    </citation>
    <scope>NUCLEOTIDE SEQUENCE</scope>
    <source>
        <strain evidence="15">CBS 4856</strain>
    </source>
</reference>
<feature type="compositionally biased region" description="Low complexity" evidence="13">
    <location>
        <begin position="114"/>
        <end position="124"/>
    </location>
</feature>
<dbReference type="PANTHER" id="PTHR24350">
    <property type="entry name" value="SERINE/THREONINE-PROTEIN KINASE IAL-RELATED"/>
    <property type="match status" value="1"/>
</dbReference>
<evidence type="ECO:0000256" key="11">
    <source>
        <dbReference type="PIRSR" id="PIRSR630616-3"/>
    </source>
</evidence>
<dbReference type="PROSITE" id="PS50011">
    <property type="entry name" value="PROTEIN_KINASE_DOM"/>
    <property type="match status" value="1"/>
</dbReference>
<sequence>MSLSSEGRPVGAAAAEVGGDAGDDGLASSSSSSSFRTVPRVDTATSNSPRPSRTANSRLHYILHKDSSQNLGMSSESPSSTSGLFSRHYYQQLSSSPQVYSPVSGASTPKGGMSPSIPSSPVTTTTASVKETHHINIDYDPVSGRKTLNTYEIIRELGRGQHGKVKLGRDLETGEYVAIKVVDRTGRPRLGRLNTRNTQEDKIKREIAILKKCVHPNIVRLREVLDDATSKKIYLVLEYMEKGEICWQTETGEPAMSRYQVKSTARDVLLGLEYLHYQGIIHRDIKPANLLLSADEVVKISDFGVSYASDCGADEFELAKTAGTPAFFAPELCVTSTDTPRPAITYKIDIWALGVTLFCLLYGCVPFIADSEFELFKVIVNQPLIFPDEVPPAQRDHHMSPADTIKQLSMFYYPRNSAEDEQQQQQQPTAVSERPKDSLEPLTPRELDADLELAKDLLRKLLEKDPEKRISLEEIKHHPWICDGLESQTLDKFLTNPAEVDERIEVTGEEVRAAVQGMTGKIKRGLTKFGSTALQFAGLRRRKSSTSSSNASSHWGGSRPGSRSTSREPPQPIPTTNTATATTRHHGGASASEHSSPVPTLTRPTLNTAPSRPLSGGLGSLDVDRRRSSAASSLSSVGGPNSASSSYTAPPTTTPATQRRTMTASTSNFNLNALLEGTIDEPSRGAPPPPPPSRPLQLNPGPPQHHTPTTRQVPPAPIPPLAYSISPVASADSSSSSSSSSSYEKEGSDDEDNGELTLVLGPSSRSGLSVSPNQPPIASPKPPRTPQPSASQNGLRIFKQRPASTTINNDHDDDDNDDDHANERSSRTNRSESSRLRSRSITVGVLQRPPPKFDL</sequence>
<dbReference type="GO" id="GO:0042149">
    <property type="term" value="P:cellular response to glucose starvation"/>
    <property type="evidence" value="ECO:0007669"/>
    <property type="project" value="UniProtKB-ARBA"/>
</dbReference>
<feature type="compositionally biased region" description="Polar residues" evidence="13">
    <location>
        <begin position="597"/>
        <end position="610"/>
    </location>
</feature>
<dbReference type="OrthoDB" id="68483at2759"/>
<dbReference type="FunFam" id="3.30.200.20:FF:000206">
    <property type="entry name" value="Serine/threonine-protein kinase Ssp1"/>
    <property type="match status" value="1"/>
</dbReference>
<dbReference type="SMART" id="SM00220">
    <property type="entry name" value="S_TKc"/>
    <property type="match status" value="1"/>
</dbReference>
<feature type="compositionally biased region" description="Low complexity" evidence="13">
    <location>
        <begin position="733"/>
        <end position="742"/>
    </location>
</feature>
<dbReference type="Gene3D" id="1.10.510.10">
    <property type="entry name" value="Transferase(Phosphotransferase) domain 1"/>
    <property type="match status" value="1"/>
</dbReference>
<keyword evidence="2" id="KW-0723">Serine/threonine-protein kinase</keyword>
<evidence type="ECO:0000256" key="13">
    <source>
        <dbReference type="SAM" id="MobiDB-lite"/>
    </source>
</evidence>
<evidence type="ECO:0000256" key="10">
    <source>
        <dbReference type="PIRSR" id="PIRSR630616-2"/>
    </source>
</evidence>
<evidence type="ECO:0000256" key="9">
    <source>
        <dbReference type="PIRSR" id="PIRSR630616-1"/>
    </source>
</evidence>
<feature type="region of interest" description="Disordered" evidence="13">
    <location>
        <begin position="96"/>
        <end position="124"/>
    </location>
</feature>
<comment type="catalytic activity">
    <reaction evidence="7">
        <text>L-threonyl-[protein] + ATP = O-phospho-L-threonyl-[protein] + ADP + H(+)</text>
        <dbReference type="Rhea" id="RHEA:46608"/>
        <dbReference type="Rhea" id="RHEA-COMP:11060"/>
        <dbReference type="Rhea" id="RHEA-COMP:11605"/>
        <dbReference type="ChEBI" id="CHEBI:15378"/>
        <dbReference type="ChEBI" id="CHEBI:30013"/>
        <dbReference type="ChEBI" id="CHEBI:30616"/>
        <dbReference type="ChEBI" id="CHEBI:61977"/>
        <dbReference type="ChEBI" id="CHEBI:456216"/>
        <dbReference type="EC" id="2.7.11.1"/>
    </reaction>
</comment>
<dbReference type="VEuPathDB" id="FungiDB:TRICI_005867"/>
<protein>
    <recommendedName>
        <fullName evidence="1">non-specific serine/threonine protein kinase</fullName>
        <ecNumber evidence="1">2.7.11.1</ecNumber>
    </recommendedName>
</protein>